<keyword evidence="6" id="KW-0864">Zinc transport</keyword>
<keyword evidence="4" id="KW-0862">Zinc</keyword>
<evidence type="ECO:0000313" key="11">
    <source>
        <dbReference type="EMBL" id="RCS73992.1"/>
    </source>
</evidence>
<proteinExistence type="predicted"/>
<feature type="domain" description="ABC transporter" evidence="10">
    <location>
        <begin position="5"/>
        <end position="220"/>
    </location>
</feature>
<dbReference type="FunFam" id="3.40.50.300:FF:000392">
    <property type="entry name" value="Zinc import ATP-binding protein ZnuC"/>
    <property type="match status" value="1"/>
</dbReference>
<dbReference type="GO" id="GO:0005524">
    <property type="term" value="F:ATP binding"/>
    <property type="evidence" value="ECO:0007669"/>
    <property type="project" value="UniProtKB-KW"/>
</dbReference>
<dbReference type="OrthoDB" id="9780942at2"/>
<dbReference type="NCBIfam" id="NF007090">
    <property type="entry name" value="PRK09544.1"/>
    <property type="match status" value="1"/>
</dbReference>
<comment type="caution">
    <text evidence="11">The sequence shown here is derived from an EMBL/GenBank/DDBJ whole genome shotgun (WGS) entry which is preliminary data.</text>
</comment>
<dbReference type="PROSITE" id="PS50893">
    <property type="entry name" value="ABC_TRANSPORTER_2"/>
    <property type="match status" value="1"/>
</dbReference>
<gene>
    <name evidence="11" type="ORF">CIK83_04205</name>
</gene>
<evidence type="ECO:0000256" key="5">
    <source>
        <dbReference type="ARBA" id="ARBA00022840"/>
    </source>
</evidence>
<keyword evidence="2" id="KW-1003">Cell membrane</keyword>
<dbReference type="Pfam" id="PF00005">
    <property type="entry name" value="ABC_tran"/>
    <property type="match status" value="1"/>
</dbReference>
<dbReference type="SMART" id="SM00382">
    <property type="entry name" value="AAA"/>
    <property type="match status" value="1"/>
</dbReference>
<evidence type="ECO:0000256" key="8">
    <source>
        <dbReference type="ARBA" id="ARBA00023065"/>
    </source>
</evidence>
<dbReference type="InterPro" id="IPR003593">
    <property type="entry name" value="AAA+_ATPase"/>
</dbReference>
<evidence type="ECO:0000256" key="7">
    <source>
        <dbReference type="ARBA" id="ARBA00022967"/>
    </source>
</evidence>
<keyword evidence="3" id="KW-0547">Nucleotide-binding</keyword>
<keyword evidence="1" id="KW-0813">Transport</keyword>
<dbReference type="InterPro" id="IPR050153">
    <property type="entry name" value="Metal_Ion_Import_ABC"/>
</dbReference>
<dbReference type="GO" id="GO:0016887">
    <property type="term" value="F:ATP hydrolysis activity"/>
    <property type="evidence" value="ECO:0007669"/>
    <property type="project" value="InterPro"/>
</dbReference>
<keyword evidence="8" id="KW-0406">Ion transport</keyword>
<dbReference type="SUPFAM" id="SSF52540">
    <property type="entry name" value="P-loop containing nucleoside triphosphate hydrolases"/>
    <property type="match status" value="1"/>
</dbReference>
<evidence type="ECO:0000256" key="2">
    <source>
        <dbReference type="ARBA" id="ARBA00022475"/>
    </source>
</evidence>
<keyword evidence="9" id="KW-0472">Membrane</keyword>
<dbReference type="InterPro" id="IPR027417">
    <property type="entry name" value="P-loop_NTPase"/>
</dbReference>
<dbReference type="GO" id="GO:0010043">
    <property type="term" value="P:response to zinc ion"/>
    <property type="evidence" value="ECO:0007669"/>
    <property type="project" value="TreeGrafter"/>
</dbReference>
<keyword evidence="7" id="KW-1278">Translocase</keyword>
<dbReference type="EMBL" id="QPGL01000001">
    <property type="protein sequence ID" value="RCS73992.1"/>
    <property type="molecule type" value="Genomic_DNA"/>
</dbReference>
<protein>
    <submittedName>
        <fullName evidence="11">Zinc ABC transporter ATP-binding protein ZnuC</fullName>
    </submittedName>
</protein>
<dbReference type="Gene3D" id="3.40.50.300">
    <property type="entry name" value="P-loop containing nucleotide triphosphate hydrolases"/>
    <property type="match status" value="1"/>
</dbReference>
<dbReference type="RefSeq" id="WP_086962855.1">
    <property type="nucleotide sequence ID" value="NZ_AP018680.1"/>
</dbReference>
<accession>A0A368LQ40</accession>
<evidence type="ECO:0000259" key="10">
    <source>
        <dbReference type="PROSITE" id="PS50893"/>
    </source>
</evidence>
<evidence type="ECO:0000256" key="6">
    <source>
        <dbReference type="ARBA" id="ARBA00022906"/>
    </source>
</evidence>
<dbReference type="GO" id="GO:0006829">
    <property type="term" value="P:zinc ion transport"/>
    <property type="evidence" value="ECO:0007669"/>
    <property type="project" value="UniProtKB-KW"/>
</dbReference>
<evidence type="ECO:0000256" key="1">
    <source>
        <dbReference type="ARBA" id="ARBA00022448"/>
    </source>
</evidence>
<organism evidence="11 12">
    <name type="scientific">Vibrio casei</name>
    <dbReference type="NCBI Taxonomy" id="673372"/>
    <lineage>
        <taxon>Bacteria</taxon>
        <taxon>Pseudomonadati</taxon>
        <taxon>Pseudomonadota</taxon>
        <taxon>Gammaproteobacteria</taxon>
        <taxon>Vibrionales</taxon>
        <taxon>Vibrionaceae</taxon>
        <taxon>Vibrio</taxon>
    </lineage>
</organism>
<dbReference type="PANTHER" id="PTHR42734">
    <property type="entry name" value="METAL TRANSPORT SYSTEM ATP-BINDING PROTEIN TM_0124-RELATED"/>
    <property type="match status" value="1"/>
</dbReference>
<keyword evidence="12" id="KW-1185">Reference proteome</keyword>
<keyword evidence="5 11" id="KW-0067">ATP-binding</keyword>
<dbReference type="PANTHER" id="PTHR42734:SF9">
    <property type="entry name" value="ZINC IMPORT ATP-BINDING PROTEIN ZNUC"/>
    <property type="match status" value="1"/>
</dbReference>
<evidence type="ECO:0000256" key="4">
    <source>
        <dbReference type="ARBA" id="ARBA00022833"/>
    </source>
</evidence>
<name>A0A368LQ40_9VIBR</name>
<dbReference type="Proteomes" id="UP000252479">
    <property type="component" value="Unassembled WGS sequence"/>
</dbReference>
<dbReference type="InterPro" id="IPR003439">
    <property type="entry name" value="ABC_transporter-like_ATP-bd"/>
</dbReference>
<evidence type="ECO:0000256" key="9">
    <source>
        <dbReference type="ARBA" id="ARBA00023136"/>
    </source>
</evidence>
<dbReference type="GeneID" id="303188105"/>
<reference evidence="11 12" key="1">
    <citation type="journal article" date="2017" name="Elife">
        <title>Extensive horizontal gene transfer in cheese-associated bacteria.</title>
        <authorList>
            <person name="Bonham K.S."/>
            <person name="Wolfe B.E."/>
            <person name="Dutton R.J."/>
        </authorList>
    </citation>
    <scope>NUCLEOTIDE SEQUENCE [LARGE SCALE GENOMIC DNA]</scope>
    <source>
        <strain evidence="11 12">JB196</strain>
    </source>
</reference>
<sequence>MSELILLDNISVQYNNKAVLSNIHISIKKGEITTLIGPNGAGKSTLVKVMLGLVKTYSGTVTKSKNLSIGYVPQKLRLNDSLPLTVDRFLKLAGRYSTQERMEALRLVGAESLYKNDMHKLSGGENQRVLLARALLQRPDLLVLDEPAQGVDVQGQIDLYTLINTIRQRFGCAVFMVSHDLHLVMAQTDEVICLQHHICCSGAPEAITKHPSYIAMFGQTAKDTLAFYHHEHHHHHDLAGEAIEGEPESCSHNSCSHHSTTQQKRGH</sequence>
<evidence type="ECO:0000313" key="12">
    <source>
        <dbReference type="Proteomes" id="UP000252479"/>
    </source>
</evidence>
<dbReference type="AlphaFoldDB" id="A0A368LQ40"/>
<evidence type="ECO:0000256" key="3">
    <source>
        <dbReference type="ARBA" id="ARBA00022741"/>
    </source>
</evidence>